<evidence type="ECO:0000259" key="14">
    <source>
        <dbReference type="PROSITE" id="PS51462"/>
    </source>
</evidence>
<dbReference type="PROSITE" id="PS51462">
    <property type="entry name" value="NUDIX"/>
    <property type="match status" value="1"/>
</dbReference>
<dbReference type="Gene3D" id="3.90.79.10">
    <property type="entry name" value="Nucleoside Triphosphate Pyrophosphohydrolase"/>
    <property type="match status" value="1"/>
</dbReference>
<reference evidence="15" key="2">
    <citation type="submission" date="2020-09" db="EMBL/GenBank/DDBJ databases">
        <authorList>
            <person name="Sun Q."/>
            <person name="Kim S."/>
        </authorList>
    </citation>
    <scope>NUCLEOTIDE SEQUENCE</scope>
    <source>
        <strain evidence="15">KCTC 23430</strain>
    </source>
</reference>
<feature type="domain" description="Nudix hydrolase" evidence="14">
    <location>
        <begin position="51"/>
        <end position="196"/>
    </location>
</feature>
<feature type="binding site" evidence="13">
    <location>
        <position position="165"/>
    </location>
    <ligand>
        <name>Mg(2+)</name>
        <dbReference type="ChEBI" id="CHEBI:18420"/>
        <label>1</label>
    </ligand>
</feature>
<evidence type="ECO:0000256" key="4">
    <source>
        <dbReference type="ARBA" id="ARBA00013297"/>
    </source>
</evidence>
<evidence type="ECO:0000256" key="13">
    <source>
        <dbReference type="PIRSR" id="PIRSR604385-2"/>
    </source>
</evidence>
<dbReference type="InterPro" id="IPR004385">
    <property type="entry name" value="NDP_pyrophosphatase"/>
</dbReference>
<comment type="catalytic activity">
    <reaction evidence="12">
        <text>ADP-D-ribose + H2O = D-ribose 5-phosphate + AMP + 2 H(+)</text>
        <dbReference type="Rhea" id="RHEA:10412"/>
        <dbReference type="ChEBI" id="CHEBI:15377"/>
        <dbReference type="ChEBI" id="CHEBI:15378"/>
        <dbReference type="ChEBI" id="CHEBI:57967"/>
        <dbReference type="ChEBI" id="CHEBI:78346"/>
        <dbReference type="ChEBI" id="CHEBI:456215"/>
        <dbReference type="EC" id="3.6.1.13"/>
    </reaction>
</comment>
<dbReference type="EMBL" id="BMYM01000003">
    <property type="protein sequence ID" value="GHD37842.1"/>
    <property type="molecule type" value="Genomic_DNA"/>
</dbReference>
<reference evidence="15" key="1">
    <citation type="journal article" date="2014" name="Int. J. Syst. Evol. Microbiol.">
        <title>Complete genome sequence of Corynebacterium casei LMG S-19264T (=DSM 44701T), isolated from a smear-ripened cheese.</title>
        <authorList>
            <consortium name="US DOE Joint Genome Institute (JGI-PGF)"/>
            <person name="Walter F."/>
            <person name="Albersmeier A."/>
            <person name="Kalinowski J."/>
            <person name="Ruckert C."/>
        </authorList>
    </citation>
    <scope>NUCLEOTIDE SEQUENCE</scope>
    <source>
        <strain evidence="15">KCTC 23430</strain>
    </source>
</reference>
<dbReference type="PROSITE" id="PS00893">
    <property type="entry name" value="NUDIX_BOX"/>
    <property type="match status" value="1"/>
</dbReference>
<evidence type="ECO:0000256" key="12">
    <source>
        <dbReference type="ARBA" id="ARBA00049546"/>
    </source>
</evidence>
<keyword evidence="5 13" id="KW-0479">Metal-binding</keyword>
<gene>
    <name evidence="15" type="primary">nudF</name>
    <name evidence="15" type="ORF">GCM10007053_27390</name>
</gene>
<comment type="caution">
    <text evidence="15">The sequence shown here is derived from an EMBL/GenBank/DDBJ whole genome shotgun (WGS) entry which is preliminary data.</text>
</comment>
<feature type="binding site" evidence="13">
    <location>
        <position position="117"/>
    </location>
    <ligand>
        <name>Mg(2+)</name>
        <dbReference type="ChEBI" id="CHEBI:18420"/>
        <label>1</label>
    </ligand>
</feature>
<dbReference type="EC" id="3.6.1.13" evidence="3"/>
<dbReference type="RefSeq" id="WP_189478388.1">
    <property type="nucleotide sequence ID" value="NZ_BMYM01000003.1"/>
</dbReference>
<dbReference type="GO" id="GO:0005829">
    <property type="term" value="C:cytosol"/>
    <property type="evidence" value="ECO:0007669"/>
    <property type="project" value="TreeGrafter"/>
</dbReference>
<comment type="cofactor">
    <cofactor evidence="1 13">
        <name>Mg(2+)</name>
        <dbReference type="ChEBI" id="CHEBI:18420"/>
    </cofactor>
</comment>
<feature type="binding site" evidence="13">
    <location>
        <position position="113"/>
    </location>
    <ligand>
        <name>Mg(2+)</name>
        <dbReference type="ChEBI" id="CHEBI:18420"/>
        <label>1</label>
    </ligand>
</feature>
<evidence type="ECO:0000313" key="15">
    <source>
        <dbReference type="EMBL" id="GHD37842.1"/>
    </source>
</evidence>
<keyword evidence="16" id="KW-1185">Reference proteome</keyword>
<evidence type="ECO:0000256" key="9">
    <source>
        <dbReference type="ARBA" id="ARBA00030162"/>
    </source>
</evidence>
<dbReference type="Proteomes" id="UP000644693">
    <property type="component" value="Unassembled WGS sequence"/>
</dbReference>
<dbReference type="SUPFAM" id="SSF55811">
    <property type="entry name" value="Nudix"/>
    <property type="match status" value="1"/>
</dbReference>
<evidence type="ECO:0000256" key="2">
    <source>
        <dbReference type="ARBA" id="ARBA00007482"/>
    </source>
</evidence>
<dbReference type="GO" id="GO:0019144">
    <property type="term" value="F:ADP-sugar diphosphatase activity"/>
    <property type="evidence" value="ECO:0007669"/>
    <property type="project" value="TreeGrafter"/>
</dbReference>
<keyword evidence="6" id="KW-0378">Hydrolase</keyword>
<dbReference type="CDD" id="cd24155">
    <property type="entry name" value="NUDIX_ADPRase"/>
    <property type="match status" value="1"/>
</dbReference>
<keyword evidence="7 13" id="KW-0460">Magnesium</keyword>
<protein>
    <recommendedName>
        <fullName evidence="4">ADP-ribose pyrophosphatase</fullName>
        <ecNumber evidence="3">3.6.1.13</ecNumber>
    </recommendedName>
    <alternativeName>
        <fullName evidence="9">ADP-ribose diphosphatase</fullName>
    </alternativeName>
    <alternativeName>
        <fullName evidence="11">ADP-ribose phosphohydrolase</fullName>
    </alternativeName>
    <alternativeName>
        <fullName evidence="10">Adenosine diphosphoribose pyrophosphatase</fullName>
    </alternativeName>
</protein>
<proteinExistence type="inferred from homology"/>
<dbReference type="InterPro" id="IPR015797">
    <property type="entry name" value="NUDIX_hydrolase-like_dom_sf"/>
</dbReference>
<name>A0A918XLC0_9GAMM</name>
<evidence type="ECO:0000256" key="10">
    <source>
        <dbReference type="ARBA" id="ARBA00030308"/>
    </source>
</evidence>
<organism evidence="15 16">
    <name type="scientific">Parahalioglobus pacificus</name>
    <dbReference type="NCBI Taxonomy" id="930806"/>
    <lineage>
        <taxon>Bacteria</taxon>
        <taxon>Pseudomonadati</taxon>
        <taxon>Pseudomonadota</taxon>
        <taxon>Gammaproteobacteria</taxon>
        <taxon>Cellvibrionales</taxon>
        <taxon>Halieaceae</taxon>
        <taxon>Parahalioglobus</taxon>
    </lineage>
</organism>
<evidence type="ECO:0000256" key="6">
    <source>
        <dbReference type="ARBA" id="ARBA00022801"/>
    </source>
</evidence>
<comment type="function">
    <text evidence="8">Acts on ADP-mannose and ADP-glucose as well as ADP-ribose. Prevents glycogen biosynthesis. The reaction catalyzed by this enzyme is a limiting step of the gluconeogenic process.</text>
</comment>
<dbReference type="GO" id="GO:0006753">
    <property type="term" value="P:nucleoside phosphate metabolic process"/>
    <property type="evidence" value="ECO:0007669"/>
    <property type="project" value="TreeGrafter"/>
</dbReference>
<feature type="binding site" evidence="13">
    <location>
        <position position="97"/>
    </location>
    <ligand>
        <name>Mg(2+)</name>
        <dbReference type="ChEBI" id="CHEBI:18420"/>
        <label>1</label>
    </ligand>
</feature>
<evidence type="ECO:0000256" key="1">
    <source>
        <dbReference type="ARBA" id="ARBA00001946"/>
    </source>
</evidence>
<dbReference type="Pfam" id="PF00293">
    <property type="entry name" value="NUDIX"/>
    <property type="match status" value="1"/>
</dbReference>
<dbReference type="InterPro" id="IPR000086">
    <property type="entry name" value="NUDIX_hydrolase_dom"/>
</dbReference>
<evidence type="ECO:0000313" key="16">
    <source>
        <dbReference type="Proteomes" id="UP000644693"/>
    </source>
</evidence>
<dbReference type="GO" id="GO:0046872">
    <property type="term" value="F:metal ion binding"/>
    <property type="evidence" value="ECO:0007669"/>
    <property type="project" value="UniProtKB-KW"/>
</dbReference>
<sequence>MPVTLQYGIRDVEILARETVFQGHFAVAKLTLRHRRFGGDWSREMTREVFERGDAVGVLPYDPVTDSVILIEQFRPGAYRTEGPGAGDSPWMLELIAGVVETGESDLEVAHREAGEEAGCTLDQMEPIATFFPSAGACSEQVRLFCGRTVTAGVGAVHGLATENEDILVHQVSREDAMALVAADRIPNAHTLISLQWLCLHGDDLRRRWLDSLV</sequence>
<dbReference type="InterPro" id="IPR020084">
    <property type="entry name" value="NUDIX_hydrolase_CS"/>
</dbReference>
<dbReference type="AlphaFoldDB" id="A0A918XLC0"/>
<dbReference type="GO" id="GO:0047631">
    <property type="term" value="F:ADP-ribose diphosphatase activity"/>
    <property type="evidence" value="ECO:0007669"/>
    <property type="project" value="UniProtKB-EC"/>
</dbReference>
<evidence type="ECO:0000256" key="11">
    <source>
        <dbReference type="ARBA" id="ARBA00033056"/>
    </source>
</evidence>
<accession>A0A918XLC0</accession>
<dbReference type="NCBIfam" id="TIGR00052">
    <property type="entry name" value="nudix-type nucleoside diphosphatase, YffH/AdpP family"/>
    <property type="match status" value="1"/>
</dbReference>
<dbReference type="PANTHER" id="PTHR11839:SF5">
    <property type="entry name" value="ADP-RIBOSE PYROPHOSPHATASE"/>
    <property type="match status" value="1"/>
</dbReference>
<evidence type="ECO:0000256" key="7">
    <source>
        <dbReference type="ARBA" id="ARBA00022842"/>
    </source>
</evidence>
<dbReference type="PANTHER" id="PTHR11839">
    <property type="entry name" value="UDP/ADP-SUGAR PYROPHOSPHATASE"/>
    <property type="match status" value="1"/>
</dbReference>
<evidence type="ECO:0000256" key="3">
    <source>
        <dbReference type="ARBA" id="ARBA00012453"/>
    </source>
</evidence>
<dbReference type="GO" id="GO:0019693">
    <property type="term" value="P:ribose phosphate metabolic process"/>
    <property type="evidence" value="ECO:0007669"/>
    <property type="project" value="TreeGrafter"/>
</dbReference>
<comment type="similarity">
    <text evidence="2">Belongs to the Nudix hydrolase family. NudF subfamily.</text>
</comment>
<evidence type="ECO:0000256" key="8">
    <source>
        <dbReference type="ARBA" id="ARBA00025164"/>
    </source>
</evidence>
<evidence type="ECO:0000256" key="5">
    <source>
        <dbReference type="ARBA" id="ARBA00022723"/>
    </source>
</evidence>